<evidence type="ECO:0000256" key="5">
    <source>
        <dbReference type="ARBA" id="ARBA00023242"/>
    </source>
</evidence>
<keyword evidence="9" id="KW-1185">Reference proteome</keyword>
<feature type="compositionally biased region" description="Polar residues" evidence="7">
    <location>
        <begin position="76"/>
        <end position="89"/>
    </location>
</feature>
<dbReference type="EMBL" id="LDAU01000087">
    <property type="protein sequence ID" value="KRX07151.1"/>
    <property type="molecule type" value="Genomic_DNA"/>
</dbReference>
<evidence type="ECO:0008006" key="10">
    <source>
        <dbReference type="Google" id="ProtNLM"/>
    </source>
</evidence>
<dbReference type="AlphaFoldDB" id="A0A0V0QXS9"/>
<keyword evidence="3" id="KW-0690">Ribosome biogenesis</keyword>
<feature type="compositionally biased region" description="Acidic residues" evidence="7">
    <location>
        <begin position="286"/>
        <end position="300"/>
    </location>
</feature>
<feature type="region of interest" description="Disordered" evidence="7">
    <location>
        <begin position="213"/>
        <end position="234"/>
    </location>
</feature>
<comment type="subcellular location">
    <subcellularLocation>
        <location evidence="1">Nucleus</location>
        <location evidence="1">Nucleolus</location>
    </subcellularLocation>
</comment>
<feature type="region of interest" description="Disordered" evidence="7">
    <location>
        <begin position="257"/>
        <end position="309"/>
    </location>
</feature>
<feature type="region of interest" description="Disordered" evidence="7">
    <location>
        <begin position="51"/>
        <end position="89"/>
    </location>
</feature>
<dbReference type="GO" id="GO:0030692">
    <property type="term" value="C:Noc4p-Nop14p complex"/>
    <property type="evidence" value="ECO:0007669"/>
    <property type="project" value="TreeGrafter"/>
</dbReference>
<evidence type="ECO:0000256" key="7">
    <source>
        <dbReference type="SAM" id="MobiDB-lite"/>
    </source>
</evidence>
<dbReference type="Pfam" id="PF04147">
    <property type="entry name" value="Nop14"/>
    <property type="match status" value="1"/>
</dbReference>
<dbReference type="PANTHER" id="PTHR23183">
    <property type="entry name" value="NOP14"/>
    <property type="match status" value="1"/>
</dbReference>
<dbReference type="InterPro" id="IPR007276">
    <property type="entry name" value="Nop14"/>
</dbReference>
<protein>
    <recommendedName>
        <fullName evidence="10">Nucleolar protein 14</fullName>
    </recommendedName>
</protein>
<evidence type="ECO:0000256" key="1">
    <source>
        <dbReference type="ARBA" id="ARBA00004604"/>
    </source>
</evidence>
<evidence type="ECO:0000256" key="3">
    <source>
        <dbReference type="ARBA" id="ARBA00022517"/>
    </source>
</evidence>
<name>A0A0V0QXS9_PSEPJ</name>
<dbReference type="Proteomes" id="UP000054937">
    <property type="component" value="Unassembled WGS sequence"/>
</dbReference>
<feature type="compositionally biased region" description="Basic and acidic residues" evidence="7">
    <location>
        <begin position="219"/>
        <end position="234"/>
    </location>
</feature>
<proteinExistence type="inferred from homology"/>
<dbReference type="GO" id="GO:0030490">
    <property type="term" value="P:maturation of SSU-rRNA"/>
    <property type="evidence" value="ECO:0007669"/>
    <property type="project" value="TreeGrafter"/>
</dbReference>
<feature type="compositionally biased region" description="Acidic residues" evidence="7">
    <location>
        <begin position="391"/>
        <end position="426"/>
    </location>
</feature>
<accession>A0A0V0QXS9</accession>
<dbReference type="GO" id="GO:0032040">
    <property type="term" value="C:small-subunit processome"/>
    <property type="evidence" value="ECO:0007669"/>
    <property type="project" value="InterPro"/>
</dbReference>
<feature type="compositionally biased region" description="Acidic residues" evidence="7">
    <location>
        <begin position="349"/>
        <end position="384"/>
    </location>
</feature>
<feature type="compositionally biased region" description="Basic and acidic residues" evidence="7">
    <location>
        <begin position="57"/>
        <end position="74"/>
    </location>
</feature>
<evidence type="ECO:0000256" key="4">
    <source>
        <dbReference type="ARBA" id="ARBA00022552"/>
    </source>
</evidence>
<keyword evidence="4" id="KW-0698">rRNA processing</keyword>
<dbReference type="InParanoid" id="A0A0V0QXS9"/>
<reference evidence="8 9" key="1">
    <citation type="journal article" date="2015" name="Sci. Rep.">
        <title>Genome of the facultative scuticociliatosis pathogen Pseudocohnilembus persalinus provides insight into its virulence through horizontal gene transfer.</title>
        <authorList>
            <person name="Xiong J."/>
            <person name="Wang G."/>
            <person name="Cheng J."/>
            <person name="Tian M."/>
            <person name="Pan X."/>
            <person name="Warren A."/>
            <person name="Jiang C."/>
            <person name="Yuan D."/>
            <person name="Miao W."/>
        </authorList>
    </citation>
    <scope>NUCLEOTIDE SEQUENCE [LARGE SCALE GENOMIC DNA]</scope>
    <source>
        <strain evidence="8">36N120E</strain>
    </source>
</reference>
<evidence type="ECO:0000313" key="8">
    <source>
        <dbReference type="EMBL" id="KRX07151.1"/>
    </source>
</evidence>
<evidence type="ECO:0000313" key="9">
    <source>
        <dbReference type="Proteomes" id="UP000054937"/>
    </source>
</evidence>
<organism evidence="8 9">
    <name type="scientific">Pseudocohnilembus persalinus</name>
    <name type="common">Ciliate</name>
    <dbReference type="NCBI Taxonomy" id="266149"/>
    <lineage>
        <taxon>Eukaryota</taxon>
        <taxon>Sar</taxon>
        <taxon>Alveolata</taxon>
        <taxon>Ciliophora</taxon>
        <taxon>Intramacronucleata</taxon>
        <taxon>Oligohymenophorea</taxon>
        <taxon>Scuticociliatia</taxon>
        <taxon>Philasterida</taxon>
        <taxon>Pseudocohnilembidae</taxon>
        <taxon>Pseudocohnilembus</taxon>
    </lineage>
</organism>
<evidence type="ECO:0000256" key="2">
    <source>
        <dbReference type="ARBA" id="ARBA00007466"/>
    </source>
</evidence>
<feature type="compositionally biased region" description="Basic and acidic residues" evidence="7">
    <location>
        <begin position="263"/>
        <end position="278"/>
    </location>
</feature>
<dbReference type="OMA" id="KNWKFTH"/>
<comment type="function">
    <text evidence="6">Involved in nucleolar processing of pre-18S ribosomal RNA. Has a role in the nuclear export of 40S pre-ribosomal subunit to the cytoplasm.</text>
</comment>
<feature type="region of interest" description="Disordered" evidence="7">
    <location>
        <begin position="340"/>
        <end position="426"/>
    </location>
</feature>
<comment type="similarity">
    <text evidence="2">Belongs to the NOP14 family.</text>
</comment>
<evidence type="ECO:0000256" key="6">
    <source>
        <dbReference type="ARBA" id="ARBA00024695"/>
    </source>
</evidence>
<sequence length="426" mass="50101">MKNANKTKGKIQNLTKKIKKDSKFQAFATKKQELKDKKNVDRNSVLQKMQKLNKGNVFKDQRGKKQRKIIKEQQKNSVLGRNGKSQKTSKFQLLSDDEDNNEDILKLTHGGKKLETNDDFKDEIGYYSDEDDDDVDVQNQQKQLDNLNFQGFNADQLLKLGAGGKKSKKEIYSEIIKKSKLMKYEKQKQKEENQEKLEELEKNYDEITELLQFRGKQSKQRDNEARRQMDIENNDNYDKLTREFMFADKIQAVVEPKVKKQQKVQEDNKKTKSRKEAELQAGILSSDDEDENEFVNDDELDAGKKRKEKQIMKHYKKVEQLNNYMDKIKNIKQNRLLKEKAKIKGEGQDFQDFDSQDENEEDFDDDEDEDEDEDDDLADIDLDDVEKNNDSDMEDLEDEEEDLDEEDLEDDGYGSIDDVEDEDQEE</sequence>
<dbReference type="PANTHER" id="PTHR23183:SF0">
    <property type="entry name" value="NUCLEOLAR PROTEIN 14"/>
    <property type="match status" value="1"/>
</dbReference>
<gene>
    <name evidence="8" type="ORF">PPERSA_09365</name>
</gene>
<keyword evidence="5" id="KW-0539">Nucleus</keyword>
<comment type="caution">
    <text evidence="8">The sequence shown here is derived from an EMBL/GenBank/DDBJ whole genome shotgun (WGS) entry which is preliminary data.</text>
</comment>